<feature type="signal peptide" evidence="1">
    <location>
        <begin position="1"/>
        <end position="18"/>
    </location>
</feature>
<feature type="chain" id="PRO_5047430064" description="Alpha/beta hydrolase" evidence="1">
    <location>
        <begin position="19"/>
        <end position="481"/>
    </location>
</feature>
<protein>
    <recommendedName>
        <fullName evidence="4">Alpha/beta hydrolase</fullName>
    </recommendedName>
</protein>
<gene>
    <name evidence="2" type="ORF">N8I74_01740</name>
</gene>
<evidence type="ECO:0008006" key="4">
    <source>
        <dbReference type="Google" id="ProtNLM"/>
    </source>
</evidence>
<evidence type="ECO:0000313" key="3">
    <source>
        <dbReference type="Proteomes" id="UP001061302"/>
    </source>
</evidence>
<name>A0ABY6DV76_9NEIS</name>
<dbReference type="Proteomes" id="UP001061302">
    <property type="component" value="Chromosome"/>
</dbReference>
<accession>A0ABY6DV76</accession>
<dbReference type="EMBL" id="CP106753">
    <property type="protein sequence ID" value="UXY15763.1"/>
    <property type="molecule type" value="Genomic_DNA"/>
</dbReference>
<reference evidence="2" key="1">
    <citation type="submission" date="2022-10" db="EMBL/GenBank/DDBJ databases">
        <title>Chitiniphilus purpureus sp. nov., a novel chitin-degrading bacterium isolated from crawfish pond sediment.</title>
        <authorList>
            <person name="Li K."/>
        </authorList>
    </citation>
    <scope>NUCLEOTIDE SEQUENCE</scope>
    <source>
        <strain evidence="2">CD1</strain>
    </source>
</reference>
<sequence>MKTKIIFLSLFYANLAFAELNQCDQIPVIIHINGINTLADDARESRKMLNEALQEELGHPVKTTLAYNQTHGFFADIAQTFYQLNQQNPDEAPEKIAQALLYGEAPAGLEPRLAEAAQRYYRAQYERAMLAQLTLDEESEILRDIRQATSNDDKVLLVPHSQGNLFANRVYTLLTQNGVPDSGQVRIFGVASPADRVLGNGSYLTSSKDLVIGGLDLLRNVLPSNIVVPAGDTLGHGFKETYLNPELNGREAIVAGLLTAIEKMNTSTNPFYADDPVLSRAPLVFSYYNTPVGEEYHALWRAHGWGGALKSLIGLYHVTNARGTVRYDTGRRPPSAPLETVISVAKTISEGVNARFIYGISCAPYPLGNGAKLEQGDYEIKGDFGYASPIGQPEVPLGLPTGFSLEKQGWHYDYHFDTTTQQRSLDDSHSTIPNREGYPGFSTGFINLILGKAVVTEDEVTGRYKIEWQPTPELKATEIHH</sequence>
<organism evidence="2 3">
    <name type="scientific">Chitiniphilus purpureus</name>
    <dbReference type="NCBI Taxonomy" id="2981137"/>
    <lineage>
        <taxon>Bacteria</taxon>
        <taxon>Pseudomonadati</taxon>
        <taxon>Pseudomonadota</taxon>
        <taxon>Betaproteobacteria</taxon>
        <taxon>Neisseriales</taxon>
        <taxon>Chitinibacteraceae</taxon>
        <taxon>Chitiniphilus</taxon>
    </lineage>
</organism>
<proteinExistence type="predicted"/>
<keyword evidence="3" id="KW-1185">Reference proteome</keyword>
<keyword evidence="1" id="KW-0732">Signal</keyword>
<evidence type="ECO:0000256" key="1">
    <source>
        <dbReference type="SAM" id="SignalP"/>
    </source>
</evidence>
<dbReference type="RefSeq" id="WP_263125198.1">
    <property type="nucleotide sequence ID" value="NZ_CP106753.1"/>
</dbReference>
<evidence type="ECO:0000313" key="2">
    <source>
        <dbReference type="EMBL" id="UXY15763.1"/>
    </source>
</evidence>